<evidence type="ECO:0000256" key="1">
    <source>
        <dbReference type="SAM" id="MobiDB-lite"/>
    </source>
</evidence>
<keyword evidence="2" id="KW-0812">Transmembrane</keyword>
<keyword evidence="2" id="KW-0472">Membrane</keyword>
<dbReference type="RefSeq" id="WP_230526291.1">
    <property type="nucleotide sequence ID" value="NZ_JAJGAK010000001.1"/>
</dbReference>
<proteinExistence type="predicted"/>
<gene>
    <name evidence="4" type="ORF">LK996_06425</name>
</gene>
<evidence type="ECO:0000313" key="4">
    <source>
        <dbReference type="EMBL" id="MCC8362709.1"/>
    </source>
</evidence>
<evidence type="ECO:0000256" key="3">
    <source>
        <dbReference type="SAM" id="SignalP"/>
    </source>
</evidence>
<dbReference type="InterPro" id="IPR011223">
    <property type="entry name" value="UCP028770"/>
</dbReference>
<evidence type="ECO:0000256" key="2">
    <source>
        <dbReference type="SAM" id="Phobius"/>
    </source>
</evidence>
<sequence>MSARTTRRLLCLLTLAWIAPAHASLLEGDALDTAANIIAWVAIIIVPVVLIGVFWWLHIMPEKIAEKRRHPQLPAIKVICLLSLFFGGMLWPIAWVWAYTKPVLHKMAYGTDIGEAHGHGGDAVSLEPTPDEIMHSGPAQPAAPVQAQAPAPAPREDVAEMRRRIASLEMQLAAASAQASGRGPGGTT</sequence>
<dbReference type="EMBL" id="JAJGAK010000001">
    <property type="protein sequence ID" value="MCC8362709.1"/>
    <property type="molecule type" value="Genomic_DNA"/>
</dbReference>
<feature type="transmembrane region" description="Helical" evidence="2">
    <location>
        <begin position="78"/>
        <end position="98"/>
    </location>
</feature>
<dbReference type="Proteomes" id="UP001165293">
    <property type="component" value="Unassembled WGS sequence"/>
</dbReference>
<name>A0ABS8JGM5_9GAMM</name>
<feature type="region of interest" description="Disordered" evidence="1">
    <location>
        <begin position="120"/>
        <end position="158"/>
    </location>
</feature>
<accession>A0ABS8JGM5</accession>
<feature type="signal peptide" evidence="3">
    <location>
        <begin position="1"/>
        <end position="23"/>
    </location>
</feature>
<reference evidence="4" key="1">
    <citation type="submission" date="2021-10" db="EMBL/GenBank/DDBJ databases">
        <authorList>
            <person name="Lyu M."/>
            <person name="Wang X."/>
            <person name="Meng X."/>
            <person name="Xu K."/>
        </authorList>
    </citation>
    <scope>NUCLEOTIDE SEQUENCE</scope>
    <source>
        <strain evidence="4">A6</strain>
    </source>
</reference>
<organism evidence="4 5">
    <name type="scientific">Noviluteimonas lactosilytica</name>
    <dbReference type="NCBI Taxonomy" id="2888523"/>
    <lineage>
        <taxon>Bacteria</taxon>
        <taxon>Pseudomonadati</taxon>
        <taxon>Pseudomonadota</taxon>
        <taxon>Gammaproteobacteria</taxon>
        <taxon>Lysobacterales</taxon>
        <taxon>Lysobacteraceae</taxon>
        <taxon>Noviluteimonas</taxon>
    </lineage>
</organism>
<evidence type="ECO:0000313" key="5">
    <source>
        <dbReference type="Proteomes" id="UP001165293"/>
    </source>
</evidence>
<keyword evidence="2" id="KW-1133">Transmembrane helix</keyword>
<keyword evidence="5" id="KW-1185">Reference proteome</keyword>
<feature type="compositionally biased region" description="Low complexity" evidence="1">
    <location>
        <begin position="138"/>
        <end position="150"/>
    </location>
</feature>
<feature type="chain" id="PRO_5047095541" evidence="3">
    <location>
        <begin position="24"/>
        <end position="188"/>
    </location>
</feature>
<keyword evidence="3" id="KW-0732">Signal</keyword>
<dbReference type="Pfam" id="PF11742">
    <property type="entry name" value="DUF3302"/>
    <property type="match status" value="1"/>
</dbReference>
<comment type="caution">
    <text evidence="4">The sequence shown here is derived from an EMBL/GenBank/DDBJ whole genome shotgun (WGS) entry which is preliminary data.</text>
</comment>
<feature type="transmembrane region" description="Helical" evidence="2">
    <location>
        <begin position="33"/>
        <end position="57"/>
    </location>
</feature>
<protein>
    <submittedName>
        <fullName evidence="4">DUF3302 domain-containing protein</fullName>
    </submittedName>
</protein>